<keyword evidence="6" id="KW-1185">Reference proteome</keyword>
<keyword evidence="2" id="KW-0539">Nucleus</keyword>
<name>A0A9W8GB05_9FUNG</name>
<comment type="subcellular location">
    <subcellularLocation>
        <location evidence="1">Nucleus</location>
    </subcellularLocation>
</comment>
<evidence type="ECO:0000313" key="6">
    <source>
        <dbReference type="Proteomes" id="UP001151516"/>
    </source>
</evidence>
<dbReference type="Proteomes" id="UP001151516">
    <property type="component" value="Unassembled WGS sequence"/>
</dbReference>
<dbReference type="PANTHER" id="PTHR23318">
    <property type="entry name" value="ATP SYNTHASE GAMMA-RELATED"/>
    <property type="match status" value="1"/>
</dbReference>
<comment type="caution">
    <text evidence="5">The sequence shown here is derived from an EMBL/GenBank/DDBJ whole genome shotgun (WGS) entry which is preliminary data.</text>
</comment>
<protein>
    <submittedName>
        <fullName evidence="5">Platinum sensitivity protein</fullName>
    </submittedName>
</protein>
<organism evidence="5 6">
    <name type="scientific">Coemansia spiralis</name>
    <dbReference type="NCBI Taxonomy" id="417178"/>
    <lineage>
        <taxon>Eukaryota</taxon>
        <taxon>Fungi</taxon>
        <taxon>Fungi incertae sedis</taxon>
        <taxon>Zoopagomycota</taxon>
        <taxon>Kickxellomycotina</taxon>
        <taxon>Kickxellomycetes</taxon>
        <taxon>Kickxellales</taxon>
        <taxon>Kickxellaceae</taxon>
        <taxon>Coemansia</taxon>
    </lineage>
</organism>
<feature type="compositionally biased region" description="Basic and acidic residues" evidence="3">
    <location>
        <begin position="873"/>
        <end position="883"/>
    </location>
</feature>
<dbReference type="EMBL" id="JANBTX010000276">
    <property type="protein sequence ID" value="KAJ2683586.1"/>
    <property type="molecule type" value="Genomic_DNA"/>
</dbReference>
<accession>A0A9W8GB05</accession>
<evidence type="ECO:0000259" key="4">
    <source>
        <dbReference type="Pfam" id="PF04802"/>
    </source>
</evidence>
<evidence type="ECO:0000256" key="3">
    <source>
        <dbReference type="SAM" id="MobiDB-lite"/>
    </source>
</evidence>
<dbReference type="GO" id="GO:0005654">
    <property type="term" value="C:nucleoplasm"/>
    <property type="evidence" value="ECO:0007669"/>
    <property type="project" value="TreeGrafter"/>
</dbReference>
<dbReference type="Pfam" id="PF04802">
    <property type="entry name" value="PP4R3"/>
    <property type="match status" value="1"/>
</dbReference>
<dbReference type="SUPFAM" id="SSF48371">
    <property type="entry name" value="ARM repeat"/>
    <property type="match status" value="1"/>
</dbReference>
<feature type="compositionally biased region" description="Basic residues" evidence="3">
    <location>
        <begin position="754"/>
        <end position="765"/>
    </location>
</feature>
<dbReference type="PANTHER" id="PTHR23318:SF0">
    <property type="entry name" value="SERINE_THREONINE-PROTEIN PHOSPHATASE 4 REGULATORY SUBUNIT 3"/>
    <property type="match status" value="1"/>
</dbReference>
<dbReference type="AlphaFoldDB" id="A0A9W8GB05"/>
<dbReference type="GO" id="GO:0030289">
    <property type="term" value="C:protein phosphatase 4 complex"/>
    <property type="evidence" value="ECO:0007669"/>
    <property type="project" value="TreeGrafter"/>
</dbReference>
<evidence type="ECO:0000256" key="2">
    <source>
        <dbReference type="ARBA" id="ARBA00023242"/>
    </source>
</evidence>
<dbReference type="InterPro" id="IPR016024">
    <property type="entry name" value="ARM-type_fold"/>
</dbReference>
<evidence type="ECO:0000313" key="5">
    <source>
        <dbReference type="EMBL" id="KAJ2683586.1"/>
    </source>
</evidence>
<feature type="compositionally biased region" description="Low complexity" evidence="3">
    <location>
        <begin position="884"/>
        <end position="905"/>
    </location>
</feature>
<feature type="compositionally biased region" description="Polar residues" evidence="3">
    <location>
        <begin position="776"/>
        <end position="791"/>
    </location>
</feature>
<dbReference type="OrthoDB" id="27483at2759"/>
<dbReference type="GO" id="GO:0072542">
    <property type="term" value="F:protein phosphatase activator activity"/>
    <property type="evidence" value="ECO:0007669"/>
    <property type="project" value="TreeGrafter"/>
</dbReference>
<gene>
    <name evidence="5" type="primary">PSY2</name>
    <name evidence="5" type="ORF">IWW39_005411</name>
</gene>
<reference evidence="5" key="1">
    <citation type="submission" date="2022-07" db="EMBL/GenBank/DDBJ databases">
        <title>Phylogenomic reconstructions and comparative analyses of Kickxellomycotina fungi.</title>
        <authorList>
            <person name="Reynolds N.K."/>
            <person name="Stajich J.E."/>
            <person name="Barry K."/>
            <person name="Grigoriev I.V."/>
            <person name="Crous P."/>
            <person name="Smith M.E."/>
        </authorList>
    </citation>
    <scope>NUCLEOTIDE SEQUENCE</scope>
    <source>
        <strain evidence="5">CBS 109367</strain>
    </source>
</reference>
<feature type="region of interest" description="Disordered" evidence="3">
    <location>
        <begin position="743"/>
        <end position="818"/>
    </location>
</feature>
<feature type="domain" description="Serine/threonine-protein phosphatase 4 regulatory subunit 3-like central" evidence="4">
    <location>
        <begin position="24"/>
        <end position="511"/>
    </location>
</feature>
<evidence type="ECO:0000256" key="1">
    <source>
        <dbReference type="ARBA" id="ARBA00004123"/>
    </source>
</evidence>
<feature type="region of interest" description="Disordered" evidence="3">
    <location>
        <begin position="850"/>
        <end position="920"/>
    </location>
</feature>
<dbReference type="InterPro" id="IPR006887">
    <property type="entry name" value="P4R3-like_central_dom"/>
</dbReference>
<feature type="non-terminal residue" evidence="5">
    <location>
        <position position="1"/>
    </location>
</feature>
<proteinExistence type="predicted"/>
<dbReference type="InterPro" id="IPR051137">
    <property type="entry name" value="PP4R3-like"/>
</dbReference>
<sequence>HALDRSPTAREAILPPPTLNSLGEIDRLIGEASQSLFQRDRLVAFILKDAYLSQLQSVHETCEDLEATEELHIMYSIARRIVSLNDSSIFEHIARDENIIGFIGMLEYNPKHPVEQGAYRDFLRSGSRYKEAVPIRDTATESKIHQNFRLQYLKDVVLPGILDEGTIPAISALIFYNNAQIASYLQNNESLLKDLFETLHESSDAEKKRNVVLFVRQLSAMTKTLPAVYRVSLYRTLSQHGLFYVFEYALQEADQSLQVAAADVLLSVLEQDRALVRSYALAQIRQDREGATLFGLIIRGSKRAIGSEIQLLCCELLRILLDTMPPPADAFDMASIGPGSQASSEPEDFLAMFYEHYVYSTMECLLKVTAKDVETLGARDKRSAFYLFLCELLSSMMRFHGYRARSFITSSGVFDRVCLFLSAKHSFLKLAALRFFRVCINLQDDVYNKYLTGNHLLAPVVELLASIYPRDNLLTSACRDLLTTVASNRVPSLLTYLLGAHSKTLERIPCVLEVLRVAYNRHLESLEQIKNGGMATPTVDTCRRNALSINMLVGRESASRGSLSTLSSDGGGPWSSHAVDDIEDAYLEAEEDDGDFADDDNSLANVASKIARRVRNGKGGRTRSIEKSPPELEVLQDCLEHYSGGEGKLLLVDDLVMRKRSEHDSSSPPSLSMDEDTYTPVIVDHSSNESAGALLQTRGAFLGTAPSLGRHSSANNGLASFGSNGGATTGALSHAGMASSHVSVSEAFPERRPISRRLSSKRHTLSRAGAAPYRRTPSSPAGLTVTCQSNGDGVATKLPQNGSKEHKADGNIARSPLSLERRAKSLGSTKRNGTTGENGSRPQVEGLDLQAAHSKQHHSRYTNGGSGSNDGISVDRRSEDMASMRRISVSCSKSSSPISLLSGSPTEASSPPKKTKTASL</sequence>
<dbReference type="GO" id="GO:0006974">
    <property type="term" value="P:DNA damage response"/>
    <property type="evidence" value="ECO:0007669"/>
    <property type="project" value="TreeGrafter"/>
</dbReference>